<gene>
    <name evidence="8" type="primary">yqjF</name>
    <name evidence="8" type="ORF">PSECIP111854_03312</name>
</gene>
<feature type="transmembrane region" description="Helical" evidence="7">
    <location>
        <begin position="112"/>
        <end position="131"/>
    </location>
</feature>
<keyword evidence="9" id="KW-1185">Reference proteome</keyword>
<dbReference type="PANTHER" id="PTHR33452">
    <property type="entry name" value="OXIDOREDUCTASE CATD-RELATED"/>
    <property type="match status" value="1"/>
</dbReference>
<dbReference type="Proteomes" id="UP001152467">
    <property type="component" value="Unassembled WGS sequence"/>
</dbReference>
<dbReference type="Pfam" id="PF07681">
    <property type="entry name" value="DoxX"/>
    <property type="match status" value="1"/>
</dbReference>
<comment type="caution">
    <text evidence="8">The sequence shown here is derived from an EMBL/GenBank/DDBJ whole genome shotgun (WGS) entry which is preliminary data.</text>
</comment>
<dbReference type="RefSeq" id="WP_261626840.1">
    <property type="nucleotide sequence ID" value="NZ_CAMAPC010000016.1"/>
</dbReference>
<comment type="similarity">
    <text evidence="2">Belongs to the DoxX family.</text>
</comment>
<keyword evidence="6 7" id="KW-0472">Membrane</keyword>
<accession>A0A9W4R2B0</accession>
<name>A0A9W4R2B0_9GAMM</name>
<comment type="subcellular location">
    <subcellularLocation>
        <location evidence="1">Cell membrane</location>
        <topology evidence="1">Multi-pass membrane protein</topology>
    </subcellularLocation>
</comment>
<dbReference type="PANTHER" id="PTHR33452:SF1">
    <property type="entry name" value="INNER MEMBRANE PROTEIN YPHA-RELATED"/>
    <property type="match status" value="1"/>
</dbReference>
<dbReference type="InterPro" id="IPR051907">
    <property type="entry name" value="DoxX-like_oxidoreductase"/>
</dbReference>
<reference evidence="8" key="1">
    <citation type="submission" date="2022-07" db="EMBL/GenBank/DDBJ databases">
        <authorList>
            <person name="Criscuolo A."/>
        </authorList>
    </citation>
    <scope>NUCLEOTIDE SEQUENCE</scope>
    <source>
        <strain evidence="8">CIP111854</strain>
    </source>
</reference>
<evidence type="ECO:0000256" key="6">
    <source>
        <dbReference type="ARBA" id="ARBA00023136"/>
    </source>
</evidence>
<dbReference type="AlphaFoldDB" id="A0A9W4R2B0"/>
<keyword evidence="5 7" id="KW-1133">Transmembrane helix</keyword>
<feature type="transmembrane region" description="Helical" evidence="7">
    <location>
        <begin position="12"/>
        <end position="35"/>
    </location>
</feature>
<sequence length="143" mass="15262">MNIFNPFSNNTILANTSVLLARFGLSAIFILAGLNKVQYFEGNAQYMASAGLPSELLPLVIAFELVGGLLILSGLLSRVTALAFAGFSIVSAVLFHANLADQIQFIMFFKNIAIAGGFLMLAAHGAGQWSIDQVLSNNKNIPK</sequence>
<keyword evidence="3" id="KW-1003">Cell membrane</keyword>
<feature type="transmembrane region" description="Helical" evidence="7">
    <location>
        <begin position="56"/>
        <end position="76"/>
    </location>
</feature>
<evidence type="ECO:0000313" key="9">
    <source>
        <dbReference type="Proteomes" id="UP001152467"/>
    </source>
</evidence>
<dbReference type="InterPro" id="IPR032808">
    <property type="entry name" value="DoxX"/>
</dbReference>
<proteinExistence type="inferred from homology"/>
<evidence type="ECO:0000256" key="3">
    <source>
        <dbReference type="ARBA" id="ARBA00022475"/>
    </source>
</evidence>
<dbReference type="GO" id="GO:0005886">
    <property type="term" value="C:plasma membrane"/>
    <property type="evidence" value="ECO:0007669"/>
    <property type="project" value="UniProtKB-SubCell"/>
</dbReference>
<evidence type="ECO:0000256" key="5">
    <source>
        <dbReference type="ARBA" id="ARBA00022989"/>
    </source>
</evidence>
<protein>
    <submittedName>
        <fullName evidence="8">Inner membrane protein YqjF</fullName>
    </submittedName>
</protein>
<organism evidence="8 9">
    <name type="scientific">Pseudoalteromonas holothuriae</name>
    <dbReference type="NCBI Taxonomy" id="2963714"/>
    <lineage>
        <taxon>Bacteria</taxon>
        <taxon>Pseudomonadati</taxon>
        <taxon>Pseudomonadota</taxon>
        <taxon>Gammaproteobacteria</taxon>
        <taxon>Alteromonadales</taxon>
        <taxon>Pseudoalteromonadaceae</taxon>
        <taxon>Pseudoalteromonas</taxon>
    </lineage>
</organism>
<evidence type="ECO:0000256" key="2">
    <source>
        <dbReference type="ARBA" id="ARBA00006679"/>
    </source>
</evidence>
<dbReference type="EMBL" id="CAMAPC010000016">
    <property type="protein sequence ID" value="CAH9063879.1"/>
    <property type="molecule type" value="Genomic_DNA"/>
</dbReference>
<evidence type="ECO:0000313" key="8">
    <source>
        <dbReference type="EMBL" id="CAH9063879.1"/>
    </source>
</evidence>
<evidence type="ECO:0000256" key="7">
    <source>
        <dbReference type="SAM" id="Phobius"/>
    </source>
</evidence>
<evidence type="ECO:0000256" key="4">
    <source>
        <dbReference type="ARBA" id="ARBA00022692"/>
    </source>
</evidence>
<evidence type="ECO:0000256" key="1">
    <source>
        <dbReference type="ARBA" id="ARBA00004651"/>
    </source>
</evidence>
<keyword evidence="4 7" id="KW-0812">Transmembrane</keyword>
<feature type="transmembrane region" description="Helical" evidence="7">
    <location>
        <begin position="82"/>
        <end position="100"/>
    </location>
</feature>